<name>A0A1V9G1L7_9BACT</name>
<organism evidence="1 2">
    <name type="scientific">Niastella populi</name>
    <dbReference type="NCBI Taxonomy" id="550983"/>
    <lineage>
        <taxon>Bacteria</taxon>
        <taxon>Pseudomonadati</taxon>
        <taxon>Bacteroidota</taxon>
        <taxon>Chitinophagia</taxon>
        <taxon>Chitinophagales</taxon>
        <taxon>Chitinophagaceae</taxon>
        <taxon>Niastella</taxon>
    </lineage>
</organism>
<dbReference type="InterPro" id="IPR018644">
    <property type="entry name" value="DUF2071"/>
</dbReference>
<accession>A0A1V9G1L7</accession>
<gene>
    <name evidence="1" type="ORF">A4R26_15780</name>
</gene>
<dbReference type="PANTHER" id="PTHR39186">
    <property type="entry name" value="DUF2071 FAMILY PROTEIN"/>
    <property type="match status" value="1"/>
</dbReference>
<dbReference type="SUPFAM" id="SSF160104">
    <property type="entry name" value="Acetoacetate decarboxylase-like"/>
    <property type="match status" value="1"/>
</dbReference>
<proteinExistence type="predicted"/>
<sequence length="240" mass="28316">MKQKKFLTAQWLRLIMANYEIDPEKLRPFVPAHTEPDTFNNRTYVSLVGFLFYDTRVMGIRFPFHVTFPEVNLRFYVRYKENGEIKRGVVFIKEIVPKQAITFIANTLFKERYVTLPMKTFVHTTEKEQHVGYSWKYKNHWNKLEVKTGLEKFPIQPGSEEEFITEHYWGYTAVNAASCGEYQVAHPGWDIYPVEEFTIDCDFEQLYGKAFAELKDKKPASVFLAEGSEICVYPKRIKYS</sequence>
<dbReference type="OrthoDB" id="1421826at2"/>
<keyword evidence="2" id="KW-1185">Reference proteome</keyword>
<comment type="caution">
    <text evidence="1">The sequence shown here is derived from an EMBL/GenBank/DDBJ whole genome shotgun (WGS) entry which is preliminary data.</text>
</comment>
<dbReference type="EMBL" id="LWBP01000089">
    <property type="protein sequence ID" value="OQP64511.1"/>
    <property type="molecule type" value="Genomic_DNA"/>
</dbReference>
<evidence type="ECO:0000313" key="1">
    <source>
        <dbReference type="EMBL" id="OQP64511.1"/>
    </source>
</evidence>
<dbReference type="InterPro" id="IPR023375">
    <property type="entry name" value="ADC_dom_sf"/>
</dbReference>
<evidence type="ECO:0000313" key="2">
    <source>
        <dbReference type="Proteomes" id="UP000192276"/>
    </source>
</evidence>
<dbReference type="STRING" id="550983.A4R26_15780"/>
<dbReference type="Proteomes" id="UP000192276">
    <property type="component" value="Unassembled WGS sequence"/>
</dbReference>
<evidence type="ECO:0008006" key="3">
    <source>
        <dbReference type="Google" id="ProtNLM"/>
    </source>
</evidence>
<dbReference type="RefSeq" id="WP_081163499.1">
    <property type="nucleotide sequence ID" value="NZ_LWBP01000089.1"/>
</dbReference>
<reference evidence="2" key="1">
    <citation type="submission" date="2016-04" db="EMBL/GenBank/DDBJ databases">
        <authorList>
            <person name="Chen L."/>
            <person name="Zhuang W."/>
            <person name="Wang G."/>
        </authorList>
    </citation>
    <scope>NUCLEOTIDE SEQUENCE [LARGE SCALE GENOMIC DNA]</scope>
    <source>
        <strain evidence="2">208</strain>
    </source>
</reference>
<protein>
    <recommendedName>
        <fullName evidence="3">DUF2071 domain-containing protein</fullName>
    </recommendedName>
</protein>
<dbReference type="Pfam" id="PF09844">
    <property type="entry name" value="DUF2071"/>
    <property type="match status" value="1"/>
</dbReference>
<dbReference type="AlphaFoldDB" id="A0A1V9G1L7"/>
<dbReference type="PANTHER" id="PTHR39186:SF1">
    <property type="entry name" value="DUF2071 DOMAIN-CONTAINING PROTEIN"/>
    <property type="match status" value="1"/>
</dbReference>